<reference evidence="10" key="1">
    <citation type="submission" date="2017-02" db="UniProtKB">
        <authorList>
            <consortium name="WormBaseParasite"/>
        </authorList>
    </citation>
    <scope>IDENTIFICATION</scope>
</reference>
<evidence type="ECO:0000256" key="2">
    <source>
        <dbReference type="ARBA" id="ARBA00023155"/>
    </source>
</evidence>
<evidence type="ECO:0000256" key="6">
    <source>
        <dbReference type="SAM" id="MobiDB-lite"/>
    </source>
</evidence>
<feature type="domain" description="Homeobox" evidence="7">
    <location>
        <begin position="262"/>
        <end position="322"/>
    </location>
</feature>
<dbReference type="InterPro" id="IPR009057">
    <property type="entry name" value="Homeodomain-like_sf"/>
</dbReference>
<dbReference type="PANTHER" id="PTHR24327">
    <property type="entry name" value="HOMEOBOX PROTEIN"/>
    <property type="match status" value="1"/>
</dbReference>
<evidence type="ECO:0000256" key="3">
    <source>
        <dbReference type="ARBA" id="ARBA00023242"/>
    </source>
</evidence>
<dbReference type="SMART" id="SM00389">
    <property type="entry name" value="HOX"/>
    <property type="match status" value="1"/>
</dbReference>
<dbReference type="PROSITE" id="PS50071">
    <property type="entry name" value="HOMEOBOX_2"/>
    <property type="match status" value="1"/>
</dbReference>
<dbReference type="PANTHER" id="PTHR24327:SF81">
    <property type="entry name" value="HOMEOTIC PROTEIN DISTAL-LESS-RELATED"/>
    <property type="match status" value="1"/>
</dbReference>
<proteinExistence type="predicted"/>
<feature type="region of interest" description="Disordered" evidence="6">
    <location>
        <begin position="218"/>
        <end position="247"/>
    </location>
</feature>
<evidence type="ECO:0000313" key="10">
    <source>
        <dbReference type="WBParaSite" id="TASK_0000496201-mRNA-1"/>
    </source>
</evidence>
<keyword evidence="3 4" id="KW-0539">Nucleus</keyword>
<comment type="subcellular location">
    <subcellularLocation>
        <location evidence="4 5">Nucleus</location>
    </subcellularLocation>
</comment>
<organism evidence="10">
    <name type="scientific">Taenia asiatica</name>
    <name type="common">Asian tapeworm</name>
    <dbReference type="NCBI Taxonomy" id="60517"/>
    <lineage>
        <taxon>Eukaryota</taxon>
        <taxon>Metazoa</taxon>
        <taxon>Spiralia</taxon>
        <taxon>Lophotrochozoa</taxon>
        <taxon>Platyhelminthes</taxon>
        <taxon>Cestoda</taxon>
        <taxon>Eucestoda</taxon>
        <taxon>Cyclophyllidea</taxon>
        <taxon>Taeniidae</taxon>
        <taxon>Taenia</taxon>
    </lineage>
</organism>
<reference evidence="8 9" key="2">
    <citation type="submission" date="2018-11" db="EMBL/GenBank/DDBJ databases">
        <authorList>
            <consortium name="Pathogen Informatics"/>
        </authorList>
    </citation>
    <scope>NUCLEOTIDE SEQUENCE [LARGE SCALE GENOMIC DNA]</scope>
</reference>
<gene>
    <name evidence="8" type="ORF">TASK_LOCUS4963</name>
</gene>
<dbReference type="InterPro" id="IPR001356">
    <property type="entry name" value="HD"/>
</dbReference>
<dbReference type="InterPro" id="IPR050460">
    <property type="entry name" value="Distal-less_Homeobox_TF"/>
</dbReference>
<dbReference type="EMBL" id="UYRS01018383">
    <property type="protein sequence ID" value="VDK34285.1"/>
    <property type="molecule type" value="Genomic_DNA"/>
</dbReference>
<feature type="region of interest" description="Disordered" evidence="6">
    <location>
        <begin position="319"/>
        <end position="383"/>
    </location>
</feature>
<evidence type="ECO:0000313" key="9">
    <source>
        <dbReference type="Proteomes" id="UP000282613"/>
    </source>
</evidence>
<dbReference type="CDD" id="cd00086">
    <property type="entry name" value="homeodomain"/>
    <property type="match status" value="1"/>
</dbReference>
<dbReference type="OrthoDB" id="6159439at2759"/>
<protein>
    <submittedName>
        <fullName evidence="10">Homeobox domain-containing protein</fullName>
    </submittedName>
</protein>
<sequence length="572" mass="62038">MADERASIQRMCEQTSSVQLPCVDGASTSNGHFNLPDILPNISAASPIGEEGNDFASLPTQNFLEEMTLIPSDNVFTSSERVAPFVSQYAGQPNHMNSNQALLDVYPPYVTTAATTSGYEGTASSQQHLPVYHNGALHTPYNPIYYSGSSNAYPDDGHTRYILTPVQDARGSTSPLSQDELLHNPTYHGGINLTQDAVTPTTVISSLSASPNDYTLATSTTGSVTDSGGGGGGGQGTSLPTHRPRLLPPFITEANRGLGNRRKPRKPRTIYTPAQLERLNSRFAKSKYLNLSERAQLASDLGLTQTQVKIWFQNRRSKLKKRGVQITDNSDGSSNNLEESRTETTSDDQNSQSTLPRASSTESMNGFSNHQGNGCPVSTPNWSYTDRPSPGLVGLCTEVGDMARSVEHLMSHPSQTMAITYSTASYTMSTPIPSTSNGALPVSCVSYFQPSMTNQDPVSLRGSFEWQPGMRQEVNPTAPPTSSWEPSSRGIQAQPLASQPVMNLYGCTHRSSTPSQQQAPQQHPHSYPPQWLDSDLNYNQIASTDMPVGYGYAPTYTNATWQGQTEAVETDY</sequence>
<feature type="compositionally biased region" description="Polar residues" evidence="6">
    <location>
        <begin position="326"/>
        <end position="337"/>
    </location>
</feature>
<dbReference type="Pfam" id="PF00046">
    <property type="entry name" value="Homeodomain"/>
    <property type="match status" value="1"/>
</dbReference>
<evidence type="ECO:0000256" key="4">
    <source>
        <dbReference type="PROSITE-ProRule" id="PRU00108"/>
    </source>
</evidence>
<accession>A0A0R3W4J8</accession>
<dbReference type="PRINTS" id="PR00024">
    <property type="entry name" value="HOMEOBOX"/>
</dbReference>
<feature type="region of interest" description="Disordered" evidence="6">
    <location>
        <begin position="505"/>
        <end position="530"/>
    </location>
</feature>
<feature type="compositionally biased region" description="Gly residues" evidence="6">
    <location>
        <begin position="227"/>
        <end position="236"/>
    </location>
</feature>
<dbReference type="InterPro" id="IPR000047">
    <property type="entry name" value="HTH_motif"/>
</dbReference>
<feature type="compositionally biased region" description="Polar residues" evidence="6">
    <location>
        <begin position="480"/>
        <end position="491"/>
    </location>
</feature>
<feature type="compositionally biased region" description="Low complexity" evidence="6">
    <location>
        <begin position="511"/>
        <end position="530"/>
    </location>
</feature>
<dbReference type="GO" id="GO:0005634">
    <property type="term" value="C:nucleus"/>
    <property type="evidence" value="ECO:0007669"/>
    <property type="project" value="UniProtKB-SubCell"/>
</dbReference>
<evidence type="ECO:0000313" key="8">
    <source>
        <dbReference type="EMBL" id="VDK34285.1"/>
    </source>
</evidence>
<dbReference type="STRING" id="60517.A0A0R3W4J8"/>
<keyword evidence="1 4" id="KW-0238">DNA-binding</keyword>
<keyword evidence="9" id="KW-1185">Reference proteome</keyword>
<feature type="region of interest" description="Disordered" evidence="6">
    <location>
        <begin position="470"/>
        <end position="491"/>
    </location>
</feature>
<evidence type="ECO:0000256" key="1">
    <source>
        <dbReference type="ARBA" id="ARBA00023125"/>
    </source>
</evidence>
<dbReference type="AlphaFoldDB" id="A0A0R3W4J8"/>
<feature type="DNA-binding region" description="Homeobox" evidence="4">
    <location>
        <begin position="264"/>
        <end position="323"/>
    </location>
</feature>
<dbReference type="PRINTS" id="PR00031">
    <property type="entry name" value="HTHREPRESSR"/>
</dbReference>
<name>A0A0R3W4J8_TAEAS</name>
<dbReference type="GO" id="GO:0000981">
    <property type="term" value="F:DNA-binding transcription factor activity, RNA polymerase II-specific"/>
    <property type="evidence" value="ECO:0007669"/>
    <property type="project" value="InterPro"/>
</dbReference>
<dbReference type="InterPro" id="IPR017970">
    <property type="entry name" value="Homeobox_CS"/>
</dbReference>
<dbReference type="PROSITE" id="PS00027">
    <property type="entry name" value="HOMEOBOX_1"/>
    <property type="match status" value="1"/>
</dbReference>
<dbReference type="InterPro" id="IPR020479">
    <property type="entry name" value="HD_metazoa"/>
</dbReference>
<dbReference type="GO" id="GO:0000978">
    <property type="term" value="F:RNA polymerase II cis-regulatory region sequence-specific DNA binding"/>
    <property type="evidence" value="ECO:0007669"/>
    <property type="project" value="TreeGrafter"/>
</dbReference>
<dbReference type="SUPFAM" id="SSF46689">
    <property type="entry name" value="Homeodomain-like"/>
    <property type="match status" value="1"/>
</dbReference>
<evidence type="ECO:0000259" key="7">
    <source>
        <dbReference type="PROSITE" id="PS50071"/>
    </source>
</evidence>
<keyword evidence="2 4" id="KW-0371">Homeobox</keyword>
<dbReference type="WBParaSite" id="TASK_0000496201-mRNA-1">
    <property type="protein sequence ID" value="TASK_0000496201-mRNA-1"/>
    <property type="gene ID" value="TASK_0000496201"/>
</dbReference>
<dbReference type="Gene3D" id="1.10.10.60">
    <property type="entry name" value="Homeodomain-like"/>
    <property type="match status" value="1"/>
</dbReference>
<feature type="compositionally biased region" description="Polar residues" evidence="6">
    <location>
        <begin position="347"/>
        <end position="383"/>
    </location>
</feature>
<dbReference type="Proteomes" id="UP000282613">
    <property type="component" value="Unassembled WGS sequence"/>
</dbReference>
<evidence type="ECO:0000256" key="5">
    <source>
        <dbReference type="RuleBase" id="RU000682"/>
    </source>
</evidence>